<feature type="non-terminal residue" evidence="1">
    <location>
        <position position="1"/>
    </location>
</feature>
<sequence length="98" mass="10692">DENGEEKIGIIVRPNLEAVSGATTLGELYEAIKHDIDEALSGGPSYLKQYDFCLTAWQADGYAELVKSTMGDPCPLRNPFTPEAAYSRMKASGKPVPW</sequence>
<organism evidence="1">
    <name type="scientific">marine sediment metagenome</name>
    <dbReference type="NCBI Taxonomy" id="412755"/>
    <lineage>
        <taxon>unclassified sequences</taxon>
        <taxon>metagenomes</taxon>
        <taxon>ecological metagenomes</taxon>
    </lineage>
</organism>
<gene>
    <name evidence="1" type="ORF">S01H1_20796</name>
</gene>
<dbReference type="EMBL" id="BARS01011434">
    <property type="protein sequence ID" value="GAF89866.1"/>
    <property type="molecule type" value="Genomic_DNA"/>
</dbReference>
<reference evidence="1" key="1">
    <citation type="journal article" date="2014" name="Front. Microbiol.">
        <title>High frequency of phylogenetically diverse reductive dehalogenase-homologous genes in deep subseafloor sedimentary metagenomes.</title>
        <authorList>
            <person name="Kawai M."/>
            <person name="Futagami T."/>
            <person name="Toyoda A."/>
            <person name="Takaki Y."/>
            <person name="Nishi S."/>
            <person name="Hori S."/>
            <person name="Arai W."/>
            <person name="Tsubouchi T."/>
            <person name="Morono Y."/>
            <person name="Uchiyama I."/>
            <person name="Ito T."/>
            <person name="Fujiyama A."/>
            <person name="Inagaki F."/>
            <person name="Takami H."/>
        </authorList>
    </citation>
    <scope>NUCLEOTIDE SEQUENCE</scope>
    <source>
        <strain evidence="1">Expedition CK06-06</strain>
    </source>
</reference>
<evidence type="ECO:0000313" key="1">
    <source>
        <dbReference type="EMBL" id="GAF89866.1"/>
    </source>
</evidence>
<comment type="caution">
    <text evidence="1">The sequence shown here is derived from an EMBL/GenBank/DDBJ whole genome shotgun (WGS) entry which is preliminary data.</text>
</comment>
<accession>X0TRP1</accession>
<name>X0TRP1_9ZZZZ</name>
<protein>
    <submittedName>
        <fullName evidence="1">Uncharacterized protein</fullName>
    </submittedName>
</protein>
<dbReference type="AlphaFoldDB" id="X0TRP1"/>
<proteinExistence type="predicted"/>